<organism evidence="1">
    <name type="scientific">Medicago truncatula</name>
    <name type="common">Barrel medic</name>
    <name type="synonym">Medicago tribuloides</name>
    <dbReference type="NCBI Taxonomy" id="3880"/>
    <lineage>
        <taxon>Eukaryota</taxon>
        <taxon>Viridiplantae</taxon>
        <taxon>Streptophyta</taxon>
        <taxon>Embryophyta</taxon>
        <taxon>Tracheophyta</taxon>
        <taxon>Spermatophyta</taxon>
        <taxon>Magnoliopsida</taxon>
        <taxon>eudicotyledons</taxon>
        <taxon>Gunneridae</taxon>
        <taxon>Pentapetalae</taxon>
        <taxon>rosids</taxon>
        <taxon>fabids</taxon>
        <taxon>Fabales</taxon>
        <taxon>Fabaceae</taxon>
        <taxon>Papilionoideae</taxon>
        <taxon>50 kb inversion clade</taxon>
        <taxon>NPAAA clade</taxon>
        <taxon>Hologalegina</taxon>
        <taxon>IRL clade</taxon>
        <taxon>Trifolieae</taxon>
        <taxon>Medicago</taxon>
    </lineage>
</organism>
<sequence>MSMKYLFDFLQSTSFDATSNIQKDTLLLFFQSIIAESKYLLDIFMWNSSILI</sequence>
<accession>A0A396HM57</accession>
<dbReference type="Proteomes" id="UP000265566">
    <property type="component" value="Chromosome 6"/>
</dbReference>
<dbReference type="AlphaFoldDB" id="A0A396HM57"/>
<comment type="caution">
    <text evidence="1">The sequence shown here is derived from an EMBL/GenBank/DDBJ whole genome shotgun (WGS) entry which is preliminary data.</text>
</comment>
<protein>
    <submittedName>
        <fullName evidence="1">Uncharacterized protein</fullName>
    </submittedName>
</protein>
<evidence type="ECO:0000313" key="1">
    <source>
        <dbReference type="EMBL" id="RHN52415.1"/>
    </source>
</evidence>
<gene>
    <name evidence="1" type="ORF">MtrunA17_Chr6g0480281</name>
</gene>
<reference evidence="1" key="1">
    <citation type="journal article" date="2018" name="Nat. Plants">
        <title>Whole-genome landscape of Medicago truncatula symbiotic genes.</title>
        <authorList>
            <person name="Pecrix Y."/>
            <person name="Gamas P."/>
            <person name="Carrere S."/>
        </authorList>
    </citation>
    <scope>NUCLEOTIDE SEQUENCE</scope>
    <source>
        <tissue evidence="1">Leaves</tissue>
    </source>
</reference>
<name>A0A396HM57_MEDTR</name>
<dbReference type="EMBL" id="PSQE01000006">
    <property type="protein sequence ID" value="RHN52415.1"/>
    <property type="molecule type" value="Genomic_DNA"/>
</dbReference>
<proteinExistence type="predicted"/>
<dbReference type="Gramene" id="rna37090">
    <property type="protein sequence ID" value="RHN52415.1"/>
    <property type="gene ID" value="gene37090"/>
</dbReference>